<dbReference type="Proteomes" id="UP000245202">
    <property type="component" value="Unassembled WGS sequence"/>
</dbReference>
<dbReference type="CDD" id="cd21809">
    <property type="entry name" value="ABC-2_lan_permease-like"/>
    <property type="match status" value="1"/>
</dbReference>
<reference evidence="2 3" key="1">
    <citation type="submission" date="2017-08" db="EMBL/GenBank/DDBJ databases">
        <title>Substantial Increase in Enzyme Production by Combined Drug-Resistance Mutations in Paenibacillus agaridevorans.</title>
        <authorList>
            <person name="Tanaka Y."/>
            <person name="Funane K."/>
            <person name="Hosaka T."/>
            <person name="Shiwa Y."/>
            <person name="Fujita N."/>
            <person name="Miyazaki T."/>
            <person name="Yoshikawa H."/>
            <person name="Murakami K."/>
            <person name="Kasahara K."/>
            <person name="Inaoka T."/>
            <person name="Hiraga Y."/>
            <person name="Ochi K."/>
        </authorList>
    </citation>
    <scope>NUCLEOTIDE SEQUENCE [LARGE SCALE GENOMIC DNA]</scope>
    <source>
        <strain evidence="2 3">T-3040</strain>
    </source>
</reference>
<organism evidence="2 3">
    <name type="scientific">Paenibacillus agaridevorans</name>
    <dbReference type="NCBI Taxonomy" id="171404"/>
    <lineage>
        <taxon>Bacteria</taxon>
        <taxon>Bacillati</taxon>
        <taxon>Bacillota</taxon>
        <taxon>Bacilli</taxon>
        <taxon>Bacillales</taxon>
        <taxon>Paenibacillaceae</taxon>
        <taxon>Paenibacillus</taxon>
    </lineage>
</organism>
<dbReference type="AlphaFoldDB" id="A0A2R5F0L6"/>
<keyword evidence="3" id="KW-1185">Reference proteome</keyword>
<feature type="transmembrane region" description="Helical" evidence="1">
    <location>
        <begin position="174"/>
        <end position="191"/>
    </location>
</feature>
<feature type="transmembrane region" description="Helical" evidence="1">
    <location>
        <begin position="148"/>
        <end position="167"/>
    </location>
</feature>
<sequence length="236" mass="25638">MIVQAIRSDLLKINGKGLWFLTFLAPVGLIAMQGLNYGLRYDYMIKAYAGDPWGGLLDNILMFVPIALLMGITILSSMLANVEHHTSAWKQLLALPISRYAVFGSKFAIVALLLAVASIVLALGSFGLGLLLGFDAADFPVTDAIKLAAYPYLASWTLLTPVLWMCVTYRNQSLPITIGIVAALISVFPLSEWVPTNWPLASYKAENGETFVLAGLIIGLVILLPAAVHFNRKDVN</sequence>
<protein>
    <submittedName>
        <fullName evidence="2">Permease</fullName>
    </submittedName>
</protein>
<keyword evidence="1" id="KW-1133">Transmembrane helix</keyword>
<keyword evidence="1" id="KW-0472">Membrane</keyword>
<comment type="caution">
    <text evidence="2">The sequence shown here is derived from an EMBL/GenBank/DDBJ whole genome shotgun (WGS) entry which is preliminary data.</text>
</comment>
<feature type="transmembrane region" description="Helical" evidence="1">
    <location>
        <begin position="211"/>
        <end position="230"/>
    </location>
</feature>
<evidence type="ECO:0000313" key="3">
    <source>
        <dbReference type="Proteomes" id="UP000245202"/>
    </source>
</evidence>
<feature type="transmembrane region" description="Helical" evidence="1">
    <location>
        <begin position="59"/>
        <end position="82"/>
    </location>
</feature>
<keyword evidence="1" id="KW-0812">Transmembrane</keyword>
<proteinExistence type="predicted"/>
<dbReference type="EMBL" id="BDQX01000196">
    <property type="protein sequence ID" value="GBG09171.1"/>
    <property type="molecule type" value="Genomic_DNA"/>
</dbReference>
<feature type="transmembrane region" description="Helical" evidence="1">
    <location>
        <begin position="17"/>
        <end position="39"/>
    </location>
</feature>
<dbReference type="RefSeq" id="WP_108993960.1">
    <property type="nucleotide sequence ID" value="NZ_BDQX01000196.1"/>
</dbReference>
<name>A0A2R5F0L6_9BACL</name>
<evidence type="ECO:0000313" key="2">
    <source>
        <dbReference type="EMBL" id="GBG09171.1"/>
    </source>
</evidence>
<evidence type="ECO:0000256" key="1">
    <source>
        <dbReference type="SAM" id="Phobius"/>
    </source>
</evidence>
<dbReference type="Pfam" id="PF12730">
    <property type="entry name" value="ABC2_membrane_4"/>
    <property type="match status" value="1"/>
</dbReference>
<accession>A0A2R5F0L6</accession>
<feature type="transmembrane region" description="Helical" evidence="1">
    <location>
        <begin position="103"/>
        <end position="128"/>
    </location>
</feature>
<gene>
    <name evidence="2" type="ORF">PAT3040_03804</name>
</gene>